<dbReference type="Proteomes" id="UP000596902">
    <property type="component" value="Unassembled WGS sequence"/>
</dbReference>
<sequence>MLPTYLVEMPLGSPPRRGRASWSKSPDTPTTTNAGAIGGYVFRQPVASRNAHSVPGGVAQLRPTLSQLSQTTGAETQQLAYLQQQWQYLVWVKEVKSTSLRSITPPS</sequence>
<comment type="caution">
    <text evidence="2">The sequence shown here is derived from an EMBL/GenBank/DDBJ whole genome shotgun (WGS) entry which is preliminary data.</text>
</comment>
<feature type="compositionally biased region" description="Polar residues" evidence="1">
    <location>
        <begin position="22"/>
        <end position="34"/>
    </location>
</feature>
<dbReference type="RefSeq" id="XP_038781793.1">
    <property type="nucleotide sequence ID" value="XM_038935543.1"/>
</dbReference>
<dbReference type="AlphaFoldDB" id="A0A8H7AYK8"/>
<dbReference type="EMBL" id="JAAABM010000022">
    <property type="protein sequence ID" value="KAF7671421.1"/>
    <property type="molecule type" value="Genomic_DNA"/>
</dbReference>
<feature type="region of interest" description="Disordered" evidence="1">
    <location>
        <begin position="1"/>
        <end position="36"/>
    </location>
</feature>
<keyword evidence="3" id="KW-1185">Reference proteome</keyword>
<accession>A0A8H7AYK8</accession>
<dbReference type="GeneID" id="62208721"/>
<reference evidence="2" key="1">
    <citation type="submission" date="2020-01" db="EMBL/GenBank/DDBJ databases">
        <authorList>
            <person name="Feng Z.H.Z."/>
        </authorList>
    </citation>
    <scope>NUCLEOTIDE SEQUENCE</scope>
    <source>
        <strain evidence="2">CBS107.38</strain>
    </source>
</reference>
<protein>
    <submittedName>
        <fullName evidence="2">Uncharacterized protein</fullName>
    </submittedName>
</protein>
<reference evidence="2" key="2">
    <citation type="submission" date="2020-08" db="EMBL/GenBank/DDBJ databases">
        <title>Draft Genome Sequence of Cumin Blight Pathogen Alternaria burnsii.</title>
        <authorList>
            <person name="Feng Z."/>
        </authorList>
    </citation>
    <scope>NUCLEOTIDE SEQUENCE</scope>
    <source>
        <strain evidence="2">CBS107.38</strain>
    </source>
</reference>
<proteinExistence type="predicted"/>
<evidence type="ECO:0000313" key="2">
    <source>
        <dbReference type="EMBL" id="KAF7671421.1"/>
    </source>
</evidence>
<evidence type="ECO:0000313" key="3">
    <source>
        <dbReference type="Proteomes" id="UP000596902"/>
    </source>
</evidence>
<organism evidence="2 3">
    <name type="scientific">Alternaria burnsii</name>
    <dbReference type="NCBI Taxonomy" id="1187904"/>
    <lineage>
        <taxon>Eukaryota</taxon>
        <taxon>Fungi</taxon>
        <taxon>Dikarya</taxon>
        <taxon>Ascomycota</taxon>
        <taxon>Pezizomycotina</taxon>
        <taxon>Dothideomycetes</taxon>
        <taxon>Pleosporomycetidae</taxon>
        <taxon>Pleosporales</taxon>
        <taxon>Pleosporineae</taxon>
        <taxon>Pleosporaceae</taxon>
        <taxon>Alternaria</taxon>
        <taxon>Alternaria sect. Alternaria</taxon>
    </lineage>
</organism>
<gene>
    <name evidence="2" type="ORF">GT037_010496</name>
</gene>
<name>A0A8H7AYK8_9PLEO</name>
<evidence type="ECO:0000256" key="1">
    <source>
        <dbReference type="SAM" id="MobiDB-lite"/>
    </source>
</evidence>